<reference evidence="1 2" key="1">
    <citation type="journal article" date="2014" name="Science">
        <title>Plant genetics. Early allopolyploid evolution in the post-Neolithic Brassica napus oilseed genome.</title>
        <authorList>
            <person name="Chalhoub B."/>
            <person name="Denoeud F."/>
            <person name="Liu S."/>
            <person name="Parkin I.A."/>
            <person name="Tang H."/>
            <person name="Wang X."/>
            <person name="Chiquet J."/>
            <person name="Belcram H."/>
            <person name="Tong C."/>
            <person name="Samans B."/>
            <person name="Correa M."/>
            <person name="Da Silva C."/>
            <person name="Just J."/>
            <person name="Falentin C."/>
            <person name="Koh C.S."/>
            <person name="Le Clainche I."/>
            <person name="Bernard M."/>
            <person name="Bento P."/>
            <person name="Noel B."/>
            <person name="Labadie K."/>
            <person name="Alberti A."/>
            <person name="Charles M."/>
            <person name="Arnaud D."/>
            <person name="Guo H."/>
            <person name="Daviaud C."/>
            <person name="Alamery S."/>
            <person name="Jabbari K."/>
            <person name="Zhao M."/>
            <person name="Edger P.P."/>
            <person name="Chelaifa H."/>
            <person name="Tack D."/>
            <person name="Lassalle G."/>
            <person name="Mestiri I."/>
            <person name="Schnel N."/>
            <person name="Le Paslier M.C."/>
            <person name="Fan G."/>
            <person name="Renault V."/>
            <person name="Bayer P.E."/>
            <person name="Golicz A.A."/>
            <person name="Manoli S."/>
            <person name="Lee T.H."/>
            <person name="Thi V.H."/>
            <person name="Chalabi S."/>
            <person name="Hu Q."/>
            <person name="Fan C."/>
            <person name="Tollenaere R."/>
            <person name="Lu Y."/>
            <person name="Battail C."/>
            <person name="Shen J."/>
            <person name="Sidebottom C.H."/>
            <person name="Wang X."/>
            <person name="Canaguier A."/>
            <person name="Chauveau A."/>
            <person name="Berard A."/>
            <person name="Deniot G."/>
            <person name="Guan M."/>
            <person name="Liu Z."/>
            <person name="Sun F."/>
            <person name="Lim Y.P."/>
            <person name="Lyons E."/>
            <person name="Town C.D."/>
            <person name="Bancroft I."/>
            <person name="Wang X."/>
            <person name="Meng J."/>
            <person name="Ma J."/>
            <person name="Pires J.C."/>
            <person name="King G.J."/>
            <person name="Brunel D."/>
            <person name="Delourme R."/>
            <person name="Renard M."/>
            <person name="Aury J.M."/>
            <person name="Adams K.L."/>
            <person name="Batley J."/>
            <person name="Snowdon R.J."/>
            <person name="Tost J."/>
            <person name="Edwards D."/>
            <person name="Zhou Y."/>
            <person name="Hua W."/>
            <person name="Sharpe A.G."/>
            <person name="Paterson A.H."/>
            <person name="Guan C."/>
            <person name="Wincker P."/>
        </authorList>
    </citation>
    <scope>NUCLEOTIDE SEQUENCE [LARGE SCALE GENOMIC DNA]</scope>
    <source>
        <strain evidence="2">cv. Darmor-bzh</strain>
    </source>
</reference>
<dbReference type="Proteomes" id="UP000028999">
    <property type="component" value="Unassembled WGS sequence"/>
</dbReference>
<evidence type="ECO:0000313" key="2">
    <source>
        <dbReference type="Proteomes" id="UP000028999"/>
    </source>
</evidence>
<organism evidence="1 2">
    <name type="scientific">Brassica napus</name>
    <name type="common">Rape</name>
    <dbReference type="NCBI Taxonomy" id="3708"/>
    <lineage>
        <taxon>Eukaryota</taxon>
        <taxon>Viridiplantae</taxon>
        <taxon>Streptophyta</taxon>
        <taxon>Embryophyta</taxon>
        <taxon>Tracheophyta</taxon>
        <taxon>Spermatophyta</taxon>
        <taxon>Magnoliopsida</taxon>
        <taxon>eudicotyledons</taxon>
        <taxon>Gunneridae</taxon>
        <taxon>Pentapetalae</taxon>
        <taxon>rosids</taxon>
        <taxon>malvids</taxon>
        <taxon>Brassicales</taxon>
        <taxon>Brassicaceae</taxon>
        <taxon>Brassiceae</taxon>
        <taxon>Brassica</taxon>
    </lineage>
</organism>
<protein>
    <submittedName>
        <fullName evidence="1">BnaCnng48890D protein</fullName>
    </submittedName>
</protein>
<dbReference type="PaxDb" id="3708-A0A078JJ78"/>
<accession>A0A078JJ78</accession>
<gene>
    <name evidence="1" type="primary">BnaCnng48890D</name>
    <name evidence="1" type="ORF">GSBRNA2T00050905001</name>
</gene>
<dbReference type="OMA" id="SQLMLIH"/>
<dbReference type="EMBL" id="LK034979">
    <property type="protein sequence ID" value="CDY65856.1"/>
    <property type="molecule type" value="Genomic_DNA"/>
</dbReference>
<evidence type="ECO:0000313" key="1">
    <source>
        <dbReference type="EMBL" id="CDY65856.1"/>
    </source>
</evidence>
<proteinExistence type="predicted"/>
<name>A0A078JJ78_BRANA</name>
<dbReference type="Gramene" id="CDY65856">
    <property type="protein sequence ID" value="CDY65856"/>
    <property type="gene ID" value="GSBRNA2T00050905001"/>
</dbReference>
<keyword evidence="2" id="KW-1185">Reference proteome</keyword>
<sequence>MVAGARVCGVPDGIRSTVIHLPSHLSAAVLKEKCKIDLCLMRITGSRESTYQDGVNLCKKRESQLMLIHQAVTTTGCCCCEEFMWSLRPMTYQNLKIRDL</sequence>
<dbReference type="AlphaFoldDB" id="A0A078JJ78"/>